<dbReference type="AlphaFoldDB" id="A0A834SZA2"/>
<reference evidence="2" key="1">
    <citation type="submission" date="2020-09" db="EMBL/GenBank/DDBJ databases">
        <title>Genome-Enabled Discovery of Anthraquinone Biosynthesis in Senna tora.</title>
        <authorList>
            <person name="Kang S.-H."/>
            <person name="Pandey R.P."/>
            <person name="Lee C.-M."/>
            <person name="Sim J.-S."/>
            <person name="Jeong J.-T."/>
            <person name="Choi B.-S."/>
            <person name="Jung M."/>
            <person name="Ginzburg D."/>
            <person name="Zhao K."/>
            <person name="Won S.Y."/>
            <person name="Oh T.-J."/>
            <person name="Yu Y."/>
            <person name="Kim N.-H."/>
            <person name="Lee O.R."/>
            <person name="Lee T.-H."/>
            <person name="Bashyal P."/>
            <person name="Kim T.-S."/>
            <person name="Lee W.-H."/>
            <person name="Kawkins C."/>
            <person name="Kim C.-K."/>
            <person name="Kim J.S."/>
            <person name="Ahn B.O."/>
            <person name="Rhee S.Y."/>
            <person name="Sohng J.K."/>
        </authorList>
    </citation>
    <scope>NUCLEOTIDE SEQUENCE</scope>
    <source>
        <tissue evidence="2">Leaf</tissue>
    </source>
</reference>
<sequence>MAYDCSPPAITISEVNIVLPSRSLSTPSSVPTSPDINNQLRCAHFPLHIFLRFHIPPYPKNSTHDAIEIVLCNRENVKAVFDTAIKVLLHPPRRKEMVRKKRHRSYGCSFLKVPHVMSLAIVIISIEFL</sequence>
<evidence type="ECO:0000256" key="1">
    <source>
        <dbReference type="SAM" id="Phobius"/>
    </source>
</evidence>
<accession>A0A834SZA2</accession>
<dbReference type="Proteomes" id="UP000634136">
    <property type="component" value="Unassembled WGS sequence"/>
</dbReference>
<organism evidence="2 3">
    <name type="scientific">Senna tora</name>
    <dbReference type="NCBI Taxonomy" id="362788"/>
    <lineage>
        <taxon>Eukaryota</taxon>
        <taxon>Viridiplantae</taxon>
        <taxon>Streptophyta</taxon>
        <taxon>Embryophyta</taxon>
        <taxon>Tracheophyta</taxon>
        <taxon>Spermatophyta</taxon>
        <taxon>Magnoliopsida</taxon>
        <taxon>eudicotyledons</taxon>
        <taxon>Gunneridae</taxon>
        <taxon>Pentapetalae</taxon>
        <taxon>rosids</taxon>
        <taxon>fabids</taxon>
        <taxon>Fabales</taxon>
        <taxon>Fabaceae</taxon>
        <taxon>Caesalpinioideae</taxon>
        <taxon>Cassia clade</taxon>
        <taxon>Senna</taxon>
    </lineage>
</organism>
<comment type="caution">
    <text evidence="2">The sequence shown here is derived from an EMBL/GenBank/DDBJ whole genome shotgun (WGS) entry which is preliminary data.</text>
</comment>
<evidence type="ECO:0000313" key="3">
    <source>
        <dbReference type="Proteomes" id="UP000634136"/>
    </source>
</evidence>
<name>A0A834SZA2_9FABA</name>
<evidence type="ECO:0000313" key="2">
    <source>
        <dbReference type="EMBL" id="KAF7810752.1"/>
    </source>
</evidence>
<dbReference type="EMBL" id="JAAIUW010000010">
    <property type="protein sequence ID" value="KAF7810752.1"/>
    <property type="molecule type" value="Genomic_DNA"/>
</dbReference>
<dbReference type="OrthoDB" id="10543269at2759"/>
<keyword evidence="3" id="KW-1185">Reference proteome</keyword>
<gene>
    <name evidence="2" type="ORF">G2W53_031728</name>
</gene>
<keyword evidence="1" id="KW-1133">Transmembrane helix</keyword>
<protein>
    <submittedName>
        <fullName evidence="2">Rac-like GTP-binding protein ARAC7</fullName>
    </submittedName>
</protein>
<proteinExistence type="predicted"/>
<feature type="transmembrane region" description="Helical" evidence="1">
    <location>
        <begin position="105"/>
        <end position="126"/>
    </location>
</feature>
<keyword evidence="1" id="KW-0812">Transmembrane</keyword>
<keyword evidence="1" id="KW-0472">Membrane</keyword>